<dbReference type="InterPro" id="IPR011854">
    <property type="entry name" value="HypE"/>
</dbReference>
<gene>
    <name evidence="4" type="ORF">O3P16_12590</name>
</gene>
<evidence type="ECO:0000313" key="5">
    <source>
        <dbReference type="Proteomes" id="UP001210231"/>
    </source>
</evidence>
<dbReference type="Pfam" id="PF02769">
    <property type="entry name" value="AIRS_C"/>
    <property type="match status" value="1"/>
</dbReference>
<evidence type="ECO:0000256" key="1">
    <source>
        <dbReference type="ARBA" id="ARBA00006243"/>
    </source>
</evidence>
<dbReference type="PANTHER" id="PTHR30303:SF4">
    <property type="entry name" value="HYDROGENASE EXPRESSION_FORMATION PROTEIN HYPE"/>
    <property type="match status" value="1"/>
</dbReference>
<dbReference type="Gene3D" id="3.90.650.10">
    <property type="entry name" value="PurM-like C-terminal domain"/>
    <property type="match status" value="1"/>
</dbReference>
<dbReference type="Pfam" id="PF00586">
    <property type="entry name" value="AIRS"/>
    <property type="match status" value="1"/>
</dbReference>
<dbReference type="EMBL" id="JAQGEF010000015">
    <property type="protein sequence ID" value="MDA3615651.1"/>
    <property type="molecule type" value="Genomic_DNA"/>
</dbReference>
<dbReference type="SUPFAM" id="SSF56042">
    <property type="entry name" value="PurM C-terminal domain-like"/>
    <property type="match status" value="1"/>
</dbReference>
<dbReference type="Gene3D" id="3.30.1330.10">
    <property type="entry name" value="PurM-like, N-terminal domain"/>
    <property type="match status" value="1"/>
</dbReference>
<dbReference type="InterPro" id="IPR036676">
    <property type="entry name" value="PurM-like_C_sf"/>
</dbReference>
<protein>
    <submittedName>
        <fullName evidence="4">AIR synthase-related protein</fullName>
    </submittedName>
</protein>
<keyword evidence="5" id="KW-1185">Reference proteome</keyword>
<dbReference type="InterPro" id="IPR010918">
    <property type="entry name" value="PurM-like_C_dom"/>
</dbReference>
<dbReference type="Proteomes" id="UP001210231">
    <property type="component" value="Unassembled WGS sequence"/>
</dbReference>
<proteinExistence type="inferred from homology"/>
<reference evidence="4 5" key="1">
    <citation type="submission" date="2022-12" db="EMBL/GenBank/DDBJ databases">
        <title>Chitinophagaceae gen. sp. nov., a new member of the family Chitinophagaceae, isolated from soil in a chemical factory.</title>
        <authorList>
            <person name="Ke Z."/>
        </authorList>
    </citation>
    <scope>NUCLEOTIDE SEQUENCE [LARGE SCALE GENOMIC DNA]</scope>
    <source>
        <strain evidence="4 5">LY-5</strain>
    </source>
</reference>
<dbReference type="InterPro" id="IPR016188">
    <property type="entry name" value="PurM-like_N"/>
</dbReference>
<organism evidence="4 5">
    <name type="scientific">Polluticaenibacter yanchengensis</name>
    <dbReference type="NCBI Taxonomy" id="3014562"/>
    <lineage>
        <taxon>Bacteria</taxon>
        <taxon>Pseudomonadati</taxon>
        <taxon>Bacteroidota</taxon>
        <taxon>Chitinophagia</taxon>
        <taxon>Chitinophagales</taxon>
        <taxon>Chitinophagaceae</taxon>
        <taxon>Polluticaenibacter</taxon>
    </lineage>
</organism>
<comment type="caution">
    <text evidence="4">The sequence shown here is derived from an EMBL/GenBank/DDBJ whole genome shotgun (WGS) entry which is preliminary data.</text>
</comment>
<evidence type="ECO:0000259" key="2">
    <source>
        <dbReference type="Pfam" id="PF00586"/>
    </source>
</evidence>
<dbReference type="PANTHER" id="PTHR30303">
    <property type="entry name" value="HYDROGENASE ISOENZYMES FORMATION PROTEIN HYPE"/>
    <property type="match status" value="1"/>
</dbReference>
<feature type="domain" description="PurM-like C-terminal" evidence="3">
    <location>
        <begin position="159"/>
        <end position="319"/>
    </location>
</feature>
<evidence type="ECO:0000313" key="4">
    <source>
        <dbReference type="EMBL" id="MDA3615651.1"/>
    </source>
</evidence>
<dbReference type="SUPFAM" id="SSF55326">
    <property type="entry name" value="PurM N-terminal domain-like"/>
    <property type="match status" value="1"/>
</dbReference>
<sequence>MAEILGKIDHPFFEQSILNRCGFPRQEVRFGAAFGVDVSVVDLPNGLSIAQASDPLSLIPTLGLRESAWLSVQLIANDIATTGFAPMYGQFVLNLPATLSKTDFNNYWHYIHEYCTAIQMQITGGHTGFIEGQHSTIAGGGTFTVIAPSGKIRTSAMAEAGNCLLVTKSCALSSAAILAKSFPKTVLNKTGSEIFQAACDSFYSTSVLKDALIAVNNFETENDITAMHDVTEGGVLGAIYEMATASGNGAIVYNKQLPADHTQAAICNIFNLDPRYCIGAGALIIACKKEYAGNIIKRLSLHNIPCTEVGYLTERSSGILLHENGSSKPMAYHSEDPYWQAFFKAVKQGWQ</sequence>
<dbReference type="RefSeq" id="WP_407031977.1">
    <property type="nucleotide sequence ID" value="NZ_JAQGEF010000015.1"/>
</dbReference>
<evidence type="ECO:0000259" key="3">
    <source>
        <dbReference type="Pfam" id="PF02769"/>
    </source>
</evidence>
<comment type="similarity">
    <text evidence="1">Belongs to the HypE family.</text>
</comment>
<name>A0ABT4ULB7_9BACT</name>
<dbReference type="InterPro" id="IPR036921">
    <property type="entry name" value="PurM-like_N_sf"/>
</dbReference>
<feature type="domain" description="PurM-like N-terminal" evidence="2">
    <location>
        <begin position="37"/>
        <end position="139"/>
    </location>
</feature>
<accession>A0ABT4ULB7</accession>